<organism evidence="2">
    <name type="scientific">Anaerolinea thermolimosa</name>
    <dbReference type="NCBI Taxonomy" id="229919"/>
    <lineage>
        <taxon>Bacteria</taxon>
        <taxon>Bacillati</taxon>
        <taxon>Chloroflexota</taxon>
        <taxon>Anaerolineae</taxon>
        <taxon>Anaerolineales</taxon>
        <taxon>Anaerolineaceae</taxon>
        <taxon>Anaerolinea</taxon>
    </lineage>
</organism>
<comment type="caution">
    <text evidence="2">The sequence shown here is derived from an EMBL/GenBank/DDBJ whole genome shotgun (WGS) entry which is preliminary data.</text>
</comment>
<proteinExistence type="predicted"/>
<evidence type="ECO:0000313" key="2">
    <source>
        <dbReference type="EMBL" id="HGS22766.1"/>
    </source>
</evidence>
<dbReference type="InterPro" id="IPR006311">
    <property type="entry name" value="TAT_signal"/>
</dbReference>
<dbReference type="InterPro" id="IPR050490">
    <property type="entry name" value="Bact_solute-bd_prot1"/>
</dbReference>
<dbReference type="AlphaFoldDB" id="A0A7C4PML6"/>
<protein>
    <submittedName>
        <fullName evidence="2">Extracellular solute-binding protein</fullName>
    </submittedName>
</protein>
<name>A0A7C4PML6_9CHLR</name>
<dbReference type="EMBL" id="DSYK01000650">
    <property type="protein sequence ID" value="HGS22766.1"/>
    <property type="molecule type" value="Genomic_DNA"/>
</dbReference>
<reference evidence="2" key="1">
    <citation type="journal article" date="2020" name="mSystems">
        <title>Genome- and Community-Level Interaction Insights into Carbon Utilization and Element Cycling Functions of Hydrothermarchaeota in Hydrothermal Sediment.</title>
        <authorList>
            <person name="Zhou Z."/>
            <person name="Liu Y."/>
            <person name="Xu W."/>
            <person name="Pan J."/>
            <person name="Luo Z.H."/>
            <person name="Li M."/>
        </authorList>
    </citation>
    <scope>NUCLEOTIDE SEQUENCE [LARGE SCALE GENOMIC DNA]</scope>
    <source>
        <strain evidence="2">SpSt-573</strain>
    </source>
</reference>
<sequence>MPGSNKPETFPNPINRVCHFYARRIKMKEGKITRRSFIQTGAVLTGGAVLAACGPAQTSTPEPTAMTQPTATTAAVQSTTAPEATATQVSVTLTAEELLLKAGLPLPGAPNNPKGWKVLFPKIPEGMPFDPLVTISSSRRVDSTVTFPEGDGVDNNYFTRYMKAILGIEWKAAWTWIGADDGEQKYNLAMAANDLPDLCEGVGGTILVKMYEADMVEDITDAYENYADPVWVKGKWDKYGNLPWAYASYNGRKMGLPYVERLVQNDKVMWIRQDWLDKLGLKAPTTLDELYEVATAFKKAELGQGAKGTTLGIAAQQDLGYSWYASFDPIWGSMTGTIPGYWTEDENGNLVNGMVNPRMKEALALLRKWYAEGLIPADFPNRPTAEAEKLVAGNQVGIHFTPSWDGGWGCQESKKNDPSAVWKPYDIPAGPAGKKKHWSNPFVGAVYPMRKGVGDKKVEAFLKQTNFLAEWAENPENRAAMNPGIENVTFEIKDGKAVPISNLYFAKWAFGPVMGTGGGGVDPERDINLLRYRLDNWSKIPEEQRDAEQSTFFDDPTGASTLSNEALLLAASVSEEEGIKNLYNALPTPTMVELGTELGTANGSNSGLGSLAVETFTAIITGQKPLEAFDEFVSTWKSLGGDQITNEVNEWYATHK</sequence>
<dbReference type="Gene3D" id="3.40.190.10">
    <property type="entry name" value="Periplasmic binding protein-like II"/>
    <property type="match status" value="3"/>
</dbReference>
<gene>
    <name evidence="2" type="ORF">ENT37_13005</name>
</gene>
<dbReference type="PROSITE" id="PS51318">
    <property type="entry name" value="TAT"/>
    <property type="match status" value="1"/>
</dbReference>
<dbReference type="PANTHER" id="PTHR43649">
    <property type="entry name" value="ARABINOSE-BINDING PROTEIN-RELATED"/>
    <property type="match status" value="1"/>
</dbReference>
<keyword evidence="1" id="KW-0732">Signal</keyword>
<accession>A0A7C4PML6</accession>
<dbReference type="SUPFAM" id="SSF53850">
    <property type="entry name" value="Periplasmic binding protein-like II"/>
    <property type="match status" value="1"/>
</dbReference>
<dbReference type="PANTHER" id="PTHR43649:SF33">
    <property type="entry name" value="POLYGALACTURONAN_RHAMNOGALACTURONAN-BINDING PROTEIN YTCQ"/>
    <property type="match status" value="1"/>
</dbReference>
<evidence type="ECO:0000256" key="1">
    <source>
        <dbReference type="ARBA" id="ARBA00022729"/>
    </source>
</evidence>